<dbReference type="RefSeq" id="WP_169232901.1">
    <property type="nucleotide sequence ID" value="NZ_JABBGI010000001.1"/>
</dbReference>
<dbReference type="NCBIfam" id="TIGR04183">
    <property type="entry name" value="Por_Secre_tail"/>
    <property type="match status" value="1"/>
</dbReference>
<dbReference type="EMBL" id="JABBGI010000001">
    <property type="protein sequence ID" value="NML68294.1"/>
    <property type="molecule type" value="Genomic_DNA"/>
</dbReference>
<comment type="caution">
    <text evidence="2">The sequence shown here is derived from an EMBL/GenBank/DDBJ whole genome shotgun (WGS) entry which is preliminary data.</text>
</comment>
<dbReference type="AlphaFoldDB" id="A0A7Y0FQD4"/>
<evidence type="ECO:0000313" key="3">
    <source>
        <dbReference type="Proteomes" id="UP000544054"/>
    </source>
</evidence>
<evidence type="ECO:0000313" key="2">
    <source>
        <dbReference type="EMBL" id="NML68294.1"/>
    </source>
</evidence>
<proteinExistence type="predicted"/>
<dbReference type="Proteomes" id="UP000544054">
    <property type="component" value="Unassembled WGS sequence"/>
</dbReference>
<gene>
    <name evidence="2" type="ORF">HHL23_00505</name>
</gene>
<name>A0A7Y0FQD4_9FLAO</name>
<sequence>MKRIKCFLGMYLLEIKTKNKVVTEKFIKK</sequence>
<organism evidence="2 3">
    <name type="scientific">Chryseobacterium antibioticum</name>
    <dbReference type="NCBI Taxonomy" id="2728847"/>
    <lineage>
        <taxon>Bacteria</taxon>
        <taxon>Pseudomonadati</taxon>
        <taxon>Bacteroidota</taxon>
        <taxon>Flavobacteriia</taxon>
        <taxon>Flavobacteriales</taxon>
        <taxon>Weeksellaceae</taxon>
        <taxon>Chryseobacterium group</taxon>
        <taxon>Chryseobacterium</taxon>
    </lineage>
</organism>
<keyword evidence="3" id="KW-1185">Reference proteome</keyword>
<evidence type="ECO:0000256" key="1">
    <source>
        <dbReference type="ARBA" id="ARBA00022729"/>
    </source>
</evidence>
<reference evidence="2 3" key="1">
    <citation type="submission" date="2020-04" db="EMBL/GenBank/DDBJ databases">
        <title>Chryseobacterium sp. RP-3-3 sp. nov., isolated from Jeju soil.</title>
        <authorList>
            <person name="Dahal R.H."/>
        </authorList>
    </citation>
    <scope>NUCLEOTIDE SEQUENCE [LARGE SCALE GENOMIC DNA]</scope>
    <source>
        <strain evidence="2 3">RP-3-3</strain>
    </source>
</reference>
<protein>
    <submittedName>
        <fullName evidence="2">T9SS type A sorting domain-containing protein</fullName>
    </submittedName>
</protein>
<dbReference type="InterPro" id="IPR026444">
    <property type="entry name" value="Secre_tail"/>
</dbReference>
<accession>A0A7Y0FQD4</accession>
<keyword evidence="1" id="KW-0732">Signal</keyword>